<keyword evidence="3" id="KW-0949">S-adenosyl-L-methionine</keyword>
<dbReference type="Gene3D" id="3.90.1410.10">
    <property type="entry name" value="set domain protein methyltransferase, domain 1"/>
    <property type="match status" value="1"/>
</dbReference>
<dbReference type="InterPro" id="IPR036464">
    <property type="entry name" value="Rubisco_LSMT_subst-bd_sf"/>
</dbReference>
<dbReference type="eggNOG" id="ENOG502SH13">
    <property type="taxonomic scope" value="Eukaryota"/>
</dbReference>
<sequence>MRVPPAPLTARSAAIAPLTAWLLANGARLDGVKASWLGHGMGVGVVATRDLPKGHVAATVPRALLLTVDSAAHDDPQLGALLEVLSAEGVLQDEHNGYDESTGVLALQLLAAAAAQQRGDVSRFGPYVRTLPSSVDTPLLWPRVLRETLLAGTSLLTDVRELRAASAAELRRLRRSLRRAPPFSTAAEPACSWLSRLGLDGGAPCPLSGERSGGLQRWMLANALVRSRAYTMPRMRRRGGGGWERDELVLAPFIDLANHDDATSRAVRWEAERRGEEAEAEEAAAAAVAAAAEAEAEAKAEAESEAEAAAARALGRERRESALSLFCERAVPCGSQLPSSYGPHTLRTSLLTFGFVTAAQSPSAALRLEVDPADPWRAEKRAVLEAAGQESLRFELVARPSPPPPPPLPSLLPLPPLPSPVSDFAPSPPPPPGQAAAASPLVHRPPMVDAALPEVDPSLMRVLRLLALPPAEAATHLAGATAAAASPRGFGAPPLVSAAGVDAWAALAAPSSTAIERAAYARLLRECRASLRALEAAQRGPIAGFQANLASVAVASVVRRGEATALRQTIAAARAGARKARPRENVAGRHE</sequence>
<organism evidence="6 7">
    <name type="scientific">Emiliania huxleyi (strain CCMP1516)</name>
    <dbReference type="NCBI Taxonomy" id="280463"/>
    <lineage>
        <taxon>Eukaryota</taxon>
        <taxon>Haptista</taxon>
        <taxon>Haptophyta</taxon>
        <taxon>Prymnesiophyceae</taxon>
        <taxon>Isochrysidales</taxon>
        <taxon>Noelaerhabdaceae</taxon>
        <taxon>Emiliania</taxon>
    </lineage>
</organism>
<accession>A0A0D3IYC1</accession>
<dbReference type="GeneID" id="17262405"/>
<evidence type="ECO:0000256" key="1">
    <source>
        <dbReference type="ARBA" id="ARBA00022603"/>
    </source>
</evidence>
<dbReference type="GO" id="GO:0032259">
    <property type="term" value="P:methylation"/>
    <property type="evidence" value="ECO:0007669"/>
    <property type="project" value="UniProtKB-KW"/>
</dbReference>
<evidence type="ECO:0000256" key="4">
    <source>
        <dbReference type="SAM" id="Coils"/>
    </source>
</evidence>
<feature type="region of interest" description="Disordered" evidence="5">
    <location>
        <begin position="397"/>
        <end position="439"/>
    </location>
</feature>
<name>A0A0D3IYC1_EMIH1</name>
<proteinExistence type="predicted"/>
<reference evidence="6" key="2">
    <citation type="submission" date="2024-10" db="UniProtKB">
        <authorList>
            <consortium name="EnsemblProtists"/>
        </authorList>
    </citation>
    <scope>IDENTIFICATION</scope>
</reference>
<reference evidence="7" key="1">
    <citation type="journal article" date="2013" name="Nature">
        <title>Pan genome of the phytoplankton Emiliania underpins its global distribution.</title>
        <authorList>
            <person name="Read B.A."/>
            <person name="Kegel J."/>
            <person name="Klute M.J."/>
            <person name="Kuo A."/>
            <person name="Lefebvre S.C."/>
            <person name="Maumus F."/>
            <person name="Mayer C."/>
            <person name="Miller J."/>
            <person name="Monier A."/>
            <person name="Salamov A."/>
            <person name="Young J."/>
            <person name="Aguilar M."/>
            <person name="Claverie J.M."/>
            <person name="Frickenhaus S."/>
            <person name="Gonzalez K."/>
            <person name="Herman E.K."/>
            <person name="Lin Y.C."/>
            <person name="Napier J."/>
            <person name="Ogata H."/>
            <person name="Sarno A.F."/>
            <person name="Shmutz J."/>
            <person name="Schroeder D."/>
            <person name="de Vargas C."/>
            <person name="Verret F."/>
            <person name="von Dassow P."/>
            <person name="Valentin K."/>
            <person name="Van de Peer Y."/>
            <person name="Wheeler G."/>
            <person name="Dacks J.B."/>
            <person name="Delwiche C.F."/>
            <person name="Dyhrman S.T."/>
            <person name="Glockner G."/>
            <person name="John U."/>
            <person name="Richards T."/>
            <person name="Worden A.Z."/>
            <person name="Zhang X."/>
            <person name="Grigoriev I.V."/>
            <person name="Allen A.E."/>
            <person name="Bidle K."/>
            <person name="Borodovsky M."/>
            <person name="Bowler C."/>
            <person name="Brownlee C."/>
            <person name="Cock J.M."/>
            <person name="Elias M."/>
            <person name="Gladyshev V.N."/>
            <person name="Groth M."/>
            <person name="Guda C."/>
            <person name="Hadaegh A."/>
            <person name="Iglesias-Rodriguez M.D."/>
            <person name="Jenkins J."/>
            <person name="Jones B.M."/>
            <person name="Lawson T."/>
            <person name="Leese F."/>
            <person name="Lindquist E."/>
            <person name="Lobanov A."/>
            <person name="Lomsadze A."/>
            <person name="Malik S.B."/>
            <person name="Marsh M.E."/>
            <person name="Mackinder L."/>
            <person name="Mock T."/>
            <person name="Mueller-Roeber B."/>
            <person name="Pagarete A."/>
            <person name="Parker M."/>
            <person name="Probert I."/>
            <person name="Quesneville H."/>
            <person name="Raines C."/>
            <person name="Rensing S.A."/>
            <person name="Riano-Pachon D.M."/>
            <person name="Richier S."/>
            <person name="Rokitta S."/>
            <person name="Shiraiwa Y."/>
            <person name="Soanes D.M."/>
            <person name="van der Giezen M."/>
            <person name="Wahlund T.M."/>
            <person name="Williams B."/>
            <person name="Wilson W."/>
            <person name="Wolfe G."/>
            <person name="Wurch L.L."/>
        </authorList>
    </citation>
    <scope>NUCLEOTIDE SEQUENCE</scope>
</reference>
<evidence type="ECO:0000256" key="5">
    <source>
        <dbReference type="SAM" id="MobiDB-lite"/>
    </source>
</evidence>
<dbReference type="PANTHER" id="PTHR13271">
    <property type="entry name" value="UNCHARACTERIZED PUTATIVE METHYLTRANSFERASE"/>
    <property type="match status" value="1"/>
</dbReference>
<dbReference type="PANTHER" id="PTHR13271:SF154">
    <property type="entry name" value="GRIP DOMAIN-CONTAINING PROTEIN"/>
    <property type="match status" value="1"/>
</dbReference>
<keyword evidence="4" id="KW-0175">Coiled coil</keyword>
<evidence type="ECO:0000313" key="7">
    <source>
        <dbReference type="Proteomes" id="UP000013827"/>
    </source>
</evidence>
<evidence type="ECO:0000256" key="2">
    <source>
        <dbReference type="ARBA" id="ARBA00022679"/>
    </source>
</evidence>
<evidence type="ECO:0000256" key="3">
    <source>
        <dbReference type="ARBA" id="ARBA00022691"/>
    </source>
</evidence>
<dbReference type="RefSeq" id="XP_005768685.1">
    <property type="nucleotide sequence ID" value="XM_005768628.1"/>
</dbReference>
<feature type="coiled-coil region" evidence="4">
    <location>
        <begin position="266"/>
        <end position="312"/>
    </location>
</feature>
<feature type="compositionally biased region" description="Pro residues" evidence="5">
    <location>
        <begin position="400"/>
        <end position="419"/>
    </location>
</feature>
<dbReference type="STRING" id="2903.R1DZN3"/>
<keyword evidence="2" id="KW-0808">Transferase</keyword>
<protein>
    <recommendedName>
        <fullName evidence="8">SET domain-containing protein</fullName>
    </recommendedName>
</protein>
<dbReference type="PaxDb" id="2903-EOD16256"/>
<dbReference type="GO" id="GO:0016279">
    <property type="term" value="F:protein-lysine N-methyltransferase activity"/>
    <property type="evidence" value="ECO:0007669"/>
    <property type="project" value="TreeGrafter"/>
</dbReference>
<dbReference type="InterPro" id="IPR046341">
    <property type="entry name" value="SET_dom_sf"/>
</dbReference>
<dbReference type="KEGG" id="ehx:EMIHUDRAFT_102866"/>
<dbReference type="InterPro" id="IPR050600">
    <property type="entry name" value="SETD3_SETD6_MTase"/>
</dbReference>
<keyword evidence="7" id="KW-1185">Reference proteome</keyword>
<dbReference type="Proteomes" id="UP000013827">
    <property type="component" value="Unassembled WGS sequence"/>
</dbReference>
<dbReference type="AlphaFoldDB" id="A0A0D3IYC1"/>
<dbReference type="EnsemblProtists" id="EOD16256">
    <property type="protein sequence ID" value="EOD16256"/>
    <property type="gene ID" value="EMIHUDRAFT_102866"/>
</dbReference>
<evidence type="ECO:0000313" key="6">
    <source>
        <dbReference type="EnsemblProtists" id="EOD16256"/>
    </source>
</evidence>
<dbReference type="CDD" id="cd10527">
    <property type="entry name" value="SET_LSMT"/>
    <property type="match status" value="1"/>
</dbReference>
<keyword evidence="1" id="KW-0489">Methyltransferase</keyword>
<dbReference type="SUPFAM" id="SSF82199">
    <property type="entry name" value="SET domain"/>
    <property type="match status" value="1"/>
</dbReference>
<evidence type="ECO:0008006" key="8">
    <source>
        <dbReference type="Google" id="ProtNLM"/>
    </source>
</evidence>
<dbReference type="HOGENOM" id="CLU_461878_0_0_1"/>
<dbReference type="Gene3D" id="3.90.1420.10">
    <property type="entry name" value="Rubisco LSMT, substrate-binding domain"/>
    <property type="match status" value="1"/>
</dbReference>